<name>A0ABD1MUQ8_9FABA</name>
<comment type="function">
    <text evidence="1">May promote appropriate targeting of ribosome-nascent polypeptide complexes.</text>
</comment>
<evidence type="ECO:0000256" key="1">
    <source>
        <dbReference type="ARBA" id="ARBA00004000"/>
    </source>
</evidence>
<dbReference type="Gene3D" id="1.10.8.10">
    <property type="entry name" value="DNA helicase RuvA subunit, C-terminal domain"/>
    <property type="match status" value="1"/>
</dbReference>
<dbReference type="SMART" id="SM01407">
    <property type="entry name" value="NAC"/>
    <property type="match status" value="1"/>
</dbReference>
<gene>
    <name evidence="4" type="ORF">Fmac_007474</name>
</gene>
<evidence type="ECO:0000313" key="5">
    <source>
        <dbReference type="Proteomes" id="UP001603857"/>
    </source>
</evidence>
<dbReference type="Pfam" id="PF01849">
    <property type="entry name" value="NAC"/>
    <property type="match status" value="1"/>
</dbReference>
<feature type="compositionally biased region" description="Acidic residues" evidence="2">
    <location>
        <begin position="35"/>
        <end position="65"/>
    </location>
</feature>
<dbReference type="PROSITE" id="PS51151">
    <property type="entry name" value="NAC_AB"/>
    <property type="match status" value="1"/>
</dbReference>
<dbReference type="InterPro" id="IPR044034">
    <property type="entry name" value="NAC-like_UBA"/>
</dbReference>
<dbReference type="FunFam" id="1.10.8.10:FF:000006">
    <property type="entry name" value="Putative nascent polypeptide-associated complex subunit alpha"/>
    <property type="match status" value="1"/>
</dbReference>
<dbReference type="FunFam" id="2.20.70.30:FF:000002">
    <property type="entry name" value="Nascent polypeptide-associated complex (NAC), alpha subunit"/>
    <property type="match status" value="1"/>
</dbReference>
<dbReference type="CDD" id="cd14358">
    <property type="entry name" value="UBA_NAC_euk"/>
    <property type="match status" value="1"/>
</dbReference>
<evidence type="ECO:0000313" key="4">
    <source>
        <dbReference type="EMBL" id="KAL2339534.1"/>
    </source>
</evidence>
<dbReference type="Pfam" id="PF19026">
    <property type="entry name" value="UBA_HYPK"/>
    <property type="match status" value="1"/>
</dbReference>
<keyword evidence="5" id="KW-1185">Reference proteome</keyword>
<organism evidence="4 5">
    <name type="scientific">Flemingia macrophylla</name>
    <dbReference type="NCBI Taxonomy" id="520843"/>
    <lineage>
        <taxon>Eukaryota</taxon>
        <taxon>Viridiplantae</taxon>
        <taxon>Streptophyta</taxon>
        <taxon>Embryophyta</taxon>
        <taxon>Tracheophyta</taxon>
        <taxon>Spermatophyta</taxon>
        <taxon>Magnoliopsida</taxon>
        <taxon>eudicotyledons</taxon>
        <taxon>Gunneridae</taxon>
        <taxon>Pentapetalae</taxon>
        <taxon>rosids</taxon>
        <taxon>fabids</taxon>
        <taxon>Fabales</taxon>
        <taxon>Fabaceae</taxon>
        <taxon>Papilionoideae</taxon>
        <taxon>50 kb inversion clade</taxon>
        <taxon>NPAAA clade</taxon>
        <taxon>indigoferoid/millettioid clade</taxon>
        <taxon>Phaseoleae</taxon>
        <taxon>Flemingia</taxon>
    </lineage>
</organism>
<feature type="region of interest" description="Disordered" evidence="2">
    <location>
        <begin position="1"/>
        <end position="87"/>
    </location>
</feature>
<dbReference type="InterPro" id="IPR038187">
    <property type="entry name" value="NAC_A/B_dom_sf"/>
</dbReference>
<comment type="caution">
    <text evidence="4">The sequence shown here is derived from an EMBL/GenBank/DDBJ whole genome shotgun (WGS) entry which is preliminary data.</text>
</comment>
<dbReference type="Gene3D" id="2.20.70.30">
    <property type="entry name" value="Nascent polypeptide-associated complex domain"/>
    <property type="match status" value="1"/>
</dbReference>
<accession>A0ABD1MUQ8</accession>
<reference evidence="4 5" key="1">
    <citation type="submission" date="2024-08" db="EMBL/GenBank/DDBJ databases">
        <title>Insights into the chromosomal genome structure of Flemingia macrophylla.</title>
        <authorList>
            <person name="Ding Y."/>
            <person name="Zhao Y."/>
            <person name="Bi W."/>
            <person name="Wu M."/>
            <person name="Zhao G."/>
            <person name="Gong Y."/>
            <person name="Li W."/>
            <person name="Zhang P."/>
        </authorList>
    </citation>
    <scope>NUCLEOTIDE SEQUENCE [LARGE SCALE GENOMIC DNA]</scope>
    <source>
        <strain evidence="4">DYQJB</strain>
        <tissue evidence="4">Leaf</tissue>
    </source>
</reference>
<proteinExistence type="predicted"/>
<feature type="region of interest" description="Disordered" evidence="2">
    <location>
        <begin position="158"/>
        <end position="187"/>
    </location>
</feature>
<dbReference type="EMBL" id="JBGMDY010000003">
    <property type="protein sequence ID" value="KAL2339534.1"/>
    <property type="molecule type" value="Genomic_DNA"/>
</dbReference>
<evidence type="ECO:0000256" key="2">
    <source>
        <dbReference type="SAM" id="MobiDB-lite"/>
    </source>
</evidence>
<feature type="domain" description="NAC-A/B" evidence="3">
    <location>
        <begin position="78"/>
        <end position="143"/>
    </location>
</feature>
<sequence>MSPGPVVDASPELDAEPQPPSVDDSAQKNKPQPPQEDDAPVVEDVKDDDNDEDEDDDDEDEDDKEDGAQGGAEGSKQSRSEKKSRKAMLKLGLKPVTGVSRVTIKRTKNILFFISKPDVFKSPNSETYVIFGEAKIEDLSSQLQTQAAQQFKMPDMGSVTGKQDQDAAAAAAQPEEEEEVDETGVEPHDIDLVMTQAGVSRSKAVKALKTHNGDIVGAIMELTT</sequence>
<dbReference type="Proteomes" id="UP001603857">
    <property type="component" value="Unassembled WGS sequence"/>
</dbReference>
<dbReference type="CDD" id="cd22054">
    <property type="entry name" value="NAC_NACA"/>
    <property type="match status" value="1"/>
</dbReference>
<evidence type="ECO:0000259" key="3">
    <source>
        <dbReference type="PROSITE" id="PS51151"/>
    </source>
</evidence>
<protein>
    <recommendedName>
        <fullName evidence="3">NAC-A/B domain-containing protein</fullName>
    </recommendedName>
</protein>
<dbReference type="InterPro" id="IPR016641">
    <property type="entry name" value="EGD2/NACA0like"/>
</dbReference>
<dbReference type="InterPro" id="IPR002715">
    <property type="entry name" value="Nas_poly-pep-assoc_cplx_dom"/>
</dbReference>
<feature type="compositionally biased region" description="Acidic residues" evidence="2">
    <location>
        <begin position="174"/>
        <end position="184"/>
    </location>
</feature>
<dbReference type="PANTHER" id="PTHR21713">
    <property type="entry name" value="NASCENT POLYPEPTIDE ASSOCIATED COMPLEX ALPHA SUBUNIT-RELATED"/>
    <property type="match status" value="1"/>
</dbReference>
<dbReference type="AlphaFoldDB" id="A0ABD1MUQ8"/>